<evidence type="ECO:0000313" key="6">
    <source>
        <dbReference type="Proteomes" id="UP000228380"/>
    </source>
</evidence>
<accession>A0A8B7D223</accession>
<dbReference type="SUPFAM" id="SSF53756">
    <property type="entry name" value="UDP-Glycosyltransferase/glycogen phosphorylase"/>
    <property type="match status" value="1"/>
</dbReference>
<dbReference type="PROSITE" id="PS00375">
    <property type="entry name" value="UDPGT"/>
    <property type="match status" value="1"/>
</dbReference>
<gene>
    <name evidence="7" type="primary">LOC103722405</name>
</gene>
<dbReference type="PANTHER" id="PTHR11926:SF1498">
    <property type="entry name" value="GLYCOSYLTRANSFERASE"/>
    <property type="match status" value="1"/>
</dbReference>
<comment type="similarity">
    <text evidence="1 4">Belongs to the UDP-glycosyltransferase family.</text>
</comment>
<dbReference type="OrthoDB" id="5835829at2759"/>
<dbReference type="FunFam" id="3.40.50.2000:FF:000027">
    <property type="entry name" value="Glycosyltransferase"/>
    <property type="match status" value="1"/>
</dbReference>
<dbReference type="AlphaFoldDB" id="A0A8B7D223"/>
<evidence type="ECO:0000256" key="2">
    <source>
        <dbReference type="ARBA" id="ARBA00022676"/>
    </source>
</evidence>
<evidence type="ECO:0000256" key="3">
    <source>
        <dbReference type="ARBA" id="ARBA00022679"/>
    </source>
</evidence>
<dbReference type="GeneID" id="103722405"/>
<evidence type="ECO:0000313" key="7">
    <source>
        <dbReference type="RefSeq" id="XP_008811178.2"/>
    </source>
</evidence>
<evidence type="ECO:0000256" key="1">
    <source>
        <dbReference type="ARBA" id="ARBA00009995"/>
    </source>
</evidence>
<dbReference type="KEGG" id="pda:103722405"/>
<protein>
    <recommendedName>
        <fullName evidence="5">Glycosyltransferase</fullName>
        <ecNumber evidence="5">2.4.1.-</ecNumber>
    </recommendedName>
</protein>
<sequence>MEKPHAVMIPFPSPGHINPMLQLAKVLHFKGFHITFINTEFSYHCMLKSAAPDVLRGPSDFRLETIPDGLSPSDRESPEYSTKFYLSTKINSVAPLRELLSELNNSSRTPPITCIIFNWLMTFSLDVAEQLGIPALVFCTMSACGFMGALHLGELVQRGYIPLKDKSCITNGYLDTIIDWIPGMKGIRLGDISSFVRAVDRDDMFLNFEKETASNALRAWGLILNTFDHMECDVLRAMKHMFPQMYALGPLPALLNRLTEKQRNPICLSLWKEDSSCMEWLNTQRDSSVIYVNFGSLTVMTTQQLVEFAWGLAESKHPFLWIIRPDLVAGGLAALPEEFITETKGRSLLASWCSQEEVLSHSSIGGFLTHSGWNSTLESVCSGVPMICWPSFAEQYTNCRYACKEWGIGMEIDQEVKREQVKGLIKELMEGDRGQEVRKSVMKWKEMAKQATSQGGSSYASMERLIIDLNPEKIAA</sequence>
<evidence type="ECO:0000256" key="4">
    <source>
        <dbReference type="RuleBase" id="RU003718"/>
    </source>
</evidence>
<dbReference type="InterPro" id="IPR002213">
    <property type="entry name" value="UDP_glucos_trans"/>
</dbReference>
<dbReference type="EC" id="2.4.1.-" evidence="5"/>
<organism evidence="6 7">
    <name type="scientific">Phoenix dactylifera</name>
    <name type="common">Date palm</name>
    <dbReference type="NCBI Taxonomy" id="42345"/>
    <lineage>
        <taxon>Eukaryota</taxon>
        <taxon>Viridiplantae</taxon>
        <taxon>Streptophyta</taxon>
        <taxon>Embryophyta</taxon>
        <taxon>Tracheophyta</taxon>
        <taxon>Spermatophyta</taxon>
        <taxon>Magnoliopsida</taxon>
        <taxon>Liliopsida</taxon>
        <taxon>Arecaceae</taxon>
        <taxon>Coryphoideae</taxon>
        <taxon>Phoeniceae</taxon>
        <taxon>Phoenix</taxon>
    </lineage>
</organism>
<keyword evidence="3 4" id="KW-0808">Transferase</keyword>
<dbReference type="Pfam" id="PF00201">
    <property type="entry name" value="UDPGT"/>
    <property type="match status" value="1"/>
</dbReference>
<dbReference type="FunFam" id="3.40.50.2000:FF:000065">
    <property type="entry name" value="Glycosyltransferase"/>
    <property type="match status" value="1"/>
</dbReference>
<keyword evidence="6" id="KW-1185">Reference proteome</keyword>
<name>A0A8B7D223_PHODC</name>
<dbReference type="PANTHER" id="PTHR11926">
    <property type="entry name" value="GLUCOSYL/GLUCURONOSYL TRANSFERASES"/>
    <property type="match status" value="1"/>
</dbReference>
<dbReference type="RefSeq" id="XP_008811178.2">
    <property type="nucleotide sequence ID" value="XM_008812956.4"/>
</dbReference>
<dbReference type="InterPro" id="IPR035595">
    <property type="entry name" value="UDP_glycos_trans_CS"/>
</dbReference>
<reference evidence="7" key="1">
    <citation type="submission" date="2025-08" db="UniProtKB">
        <authorList>
            <consortium name="RefSeq"/>
        </authorList>
    </citation>
    <scope>IDENTIFICATION</scope>
    <source>
        <tissue evidence="7">Young leaves</tissue>
    </source>
</reference>
<proteinExistence type="inferred from homology"/>
<dbReference type="CDD" id="cd03784">
    <property type="entry name" value="GT1_Gtf-like"/>
    <property type="match status" value="1"/>
</dbReference>
<dbReference type="Gene3D" id="3.40.50.2000">
    <property type="entry name" value="Glycogen Phosphorylase B"/>
    <property type="match status" value="2"/>
</dbReference>
<keyword evidence="2 4" id="KW-0328">Glycosyltransferase</keyword>
<dbReference type="GO" id="GO:0080044">
    <property type="term" value="F:quercetin 7-O-glucosyltransferase activity"/>
    <property type="evidence" value="ECO:0007669"/>
    <property type="project" value="TreeGrafter"/>
</dbReference>
<dbReference type="Proteomes" id="UP000228380">
    <property type="component" value="Unplaced"/>
</dbReference>
<dbReference type="GO" id="GO:0080043">
    <property type="term" value="F:quercetin 3-O-glucosyltransferase activity"/>
    <property type="evidence" value="ECO:0007669"/>
    <property type="project" value="TreeGrafter"/>
</dbReference>
<evidence type="ECO:0000256" key="5">
    <source>
        <dbReference type="RuleBase" id="RU362057"/>
    </source>
</evidence>